<reference evidence="9 10" key="1">
    <citation type="submission" date="2019-08" db="EMBL/GenBank/DDBJ databases">
        <title>Hyperibacter terrae gen. nov., sp. nov. and Hyperibacter viscosus sp. nov., two new members in the family Rhodospirillaceae isolated from the rhizosphere of Hypericum perforatum.</title>
        <authorList>
            <person name="Noviana Z."/>
        </authorList>
    </citation>
    <scope>NUCLEOTIDE SEQUENCE [LARGE SCALE GENOMIC DNA]</scope>
    <source>
        <strain evidence="9 10">R5959</strain>
    </source>
</reference>
<comment type="similarity">
    <text evidence="7">Belongs to the binding-protein-dependent transport system permease family.</text>
</comment>
<feature type="transmembrane region" description="Helical" evidence="7">
    <location>
        <begin position="134"/>
        <end position="162"/>
    </location>
</feature>
<dbReference type="PANTHER" id="PTHR43163">
    <property type="entry name" value="DIPEPTIDE TRANSPORT SYSTEM PERMEASE PROTEIN DPPB-RELATED"/>
    <property type="match status" value="1"/>
</dbReference>
<keyword evidence="10" id="KW-1185">Reference proteome</keyword>
<feature type="transmembrane region" description="Helical" evidence="7">
    <location>
        <begin position="281"/>
        <end position="307"/>
    </location>
</feature>
<dbReference type="Pfam" id="PF00528">
    <property type="entry name" value="BPD_transp_1"/>
    <property type="match status" value="1"/>
</dbReference>
<comment type="subcellular location">
    <subcellularLocation>
        <location evidence="1 7">Cell membrane</location>
        <topology evidence="1 7">Multi-pass membrane protein</topology>
    </subcellularLocation>
</comment>
<evidence type="ECO:0000256" key="4">
    <source>
        <dbReference type="ARBA" id="ARBA00022692"/>
    </source>
</evidence>
<dbReference type="InterPro" id="IPR045621">
    <property type="entry name" value="BPD_transp_1_N"/>
</dbReference>
<proteinExistence type="inferred from homology"/>
<organism evidence="9 10">
    <name type="scientific">Hypericibacter adhaerens</name>
    <dbReference type="NCBI Taxonomy" id="2602016"/>
    <lineage>
        <taxon>Bacteria</taxon>
        <taxon>Pseudomonadati</taxon>
        <taxon>Pseudomonadota</taxon>
        <taxon>Alphaproteobacteria</taxon>
        <taxon>Rhodospirillales</taxon>
        <taxon>Dongiaceae</taxon>
        <taxon>Hypericibacter</taxon>
    </lineage>
</organism>
<dbReference type="InterPro" id="IPR000515">
    <property type="entry name" value="MetI-like"/>
</dbReference>
<keyword evidence="2 7" id="KW-0813">Transport</keyword>
<sequence>MWSLLVRRTLQGVLTLLVVSVLVFVGTEILPGDVADAVLGQSATPETVAALRQAMALDQPAVLRYLTWLSGFASGDLGTSLATGRAVSELMGERLGNTLLLALATAAVAVPLALLIGIFSAIYPRSLGLKSVMVAALCTASAPEFFVAAVLVAVFAVSLRWLPGIAYLSDGQSWLATLRTLALPVMTLTAGILAHMARMTRMALLNVLEAPYIETATLKGVSRPAIVLHHALPNVVAPVANAVAINLAYLIGGVVIVETMFSYPGLAKLMVDAVTTRDIPIVQACAMVFCSAYVILNLAADIVSILANPRLRQPR</sequence>
<evidence type="ECO:0000256" key="7">
    <source>
        <dbReference type="RuleBase" id="RU363032"/>
    </source>
</evidence>
<feature type="domain" description="ABC transmembrane type-1" evidence="8">
    <location>
        <begin position="95"/>
        <end position="300"/>
    </location>
</feature>
<feature type="transmembrane region" description="Helical" evidence="7">
    <location>
        <begin position="239"/>
        <end position="261"/>
    </location>
</feature>
<dbReference type="SUPFAM" id="SSF161098">
    <property type="entry name" value="MetI-like"/>
    <property type="match status" value="1"/>
</dbReference>
<evidence type="ECO:0000259" key="8">
    <source>
        <dbReference type="PROSITE" id="PS50928"/>
    </source>
</evidence>
<dbReference type="GO" id="GO:0005886">
    <property type="term" value="C:plasma membrane"/>
    <property type="evidence" value="ECO:0007669"/>
    <property type="project" value="UniProtKB-SubCell"/>
</dbReference>
<keyword evidence="6 7" id="KW-0472">Membrane</keyword>
<protein>
    <submittedName>
        <fullName evidence="9">ABC transporter permease</fullName>
    </submittedName>
</protein>
<evidence type="ECO:0000256" key="2">
    <source>
        <dbReference type="ARBA" id="ARBA00022448"/>
    </source>
</evidence>
<keyword evidence="4 7" id="KW-0812">Transmembrane</keyword>
<evidence type="ECO:0000256" key="3">
    <source>
        <dbReference type="ARBA" id="ARBA00022475"/>
    </source>
</evidence>
<evidence type="ECO:0000313" key="9">
    <source>
        <dbReference type="EMBL" id="QEX20982.1"/>
    </source>
</evidence>
<dbReference type="AlphaFoldDB" id="A0A5J6MTJ4"/>
<dbReference type="EMBL" id="CP042582">
    <property type="protein sequence ID" value="QEX20982.1"/>
    <property type="molecule type" value="Genomic_DNA"/>
</dbReference>
<feature type="transmembrane region" description="Helical" evidence="7">
    <location>
        <begin position="12"/>
        <end position="30"/>
    </location>
</feature>
<accession>A0A5J6MTJ4</accession>
<dbReference type="KEGG" id="hadh:FRZ61_09020"/>
<dbReference type="InterPro" id="IPR035906">
    <property type="entry name" value="MetI-like_sf"/>
</dbReference>
<dbReference type="CDD" id="cd06261">
    <property type="entry name" value="TM_PBP2"/>
    <property type="match status" value="1"/>
</dbReference>
<dbReference type="OrthoDB" id="7834831at2"/>
<evidence type="ECO:0000256" key="1">
    <source>
        <dbReference type="ARBA" id="ARBA00004651"/>
    </source>
</evidence>
<name>A0A5J6MTJ4_9PROT</name>
<keyword evidence="5 7" id="KW-1133">Transmembrane helix</keyword>
<dbReference type="GO" id="GO:0055085">
    <property type="term" value="P:transmembrane transport"/>
    <property type="evidence" value="ECO:0007669"/>
    <property type="project" value="InterPro"/>
</dbReference>
<dbReference type="PANTHER" id="PTHR43163:SF3">
    <property type="entry name" value="PEPTIDE ABC TRANSPORTER PERMEASE PROTEIN"/>
    <property type="match status" value="1"/>
</dbReference>
<keyword evidence="3" id="KW-1003">Cell membrane</keyword>
<evidence type="ECO:0000256" key="5">
    <source>
        <dbReference type="ARBA" id="ARBA00022989"/>
    </source>
</evidence>
<feature type="transmembrane region" description="Helical" evidence="7">
    <location>
        <begin position="174"/>
        <end position="194"/>
    </location>
</feature>
<dbReference type="Pfam" id="PF19300">
    <property type="entry name" value="BPD_transp_1_N"/>
    <property type="match status" value="1"/>
</dbReference>
<dbReference type="Proteomes" id="UP000325797">
    <property type="component" value="Chromosome"/>
</dbReference>
<gene>
    <name evidence="9" type="ORF">FRZ61_09020</name>
</gene>
<evidence type="ECO:0000313" key="10">
    <source>
        <dbReference type="Proteomes" id="UP000325797"/>
    </source>
</evidence>
<dbReference type="RefSeq" id="WP_151120680.1">
    <property type="nucleotide sequence ID" value="NZ_CP042582.1"/>
</dbReference>
<evidence type="ECO:0000256" key="6">
    <source>
        <dbReference type="ARBA" id="ARBA00023136"/>
    </source>
</evidence>
<feature type="transmembrane region" description="Helical" evidence="7">
    <location>
        <begin position="99"/>
        <end position="122"/>
    </location>
</feature>
<dbReference type="Gene3D" id="1.10.3720.10">
    <property type="entry name" value="MetI-like"/>
    <property type="match status" value="1"/>
</dbReference>
<dbReference type="PROSITE" id="PS50928">
    <property type="entry name" value="ABC_TM1"/>
    <property type="match status" value="1"/>
</dbReference>